<dbReference type="STRING" id="1035.BN961_00661"/>
<dbReference type="AlphaFoldDB" id="A0A090MNM8"/>
<accession>A0A090MNM8</accession>
<dbReference type="EMBL" id="CCAZ020000001">
    <property type="protein sequence ID" value="CEG07274.1"/>
    <property type="molecule type" value="Genomic_DNA"/>
</dbReference>
<gene>
    <name evidence="2" type="ORF">BN961_00661</name>
</gene>
<evidence type="ECO:0000256" key="1">
    <source>
        <dbReference type="SAM" id="MobiDB-lite"/>
    </source>
</evidence>
<keyword evidence="3" id="KW-1185">Reference proteome</keyword>
<name>A0A090MNM8_AFIFE</name>
<feature type="region of interest" description="Disordered" evidence="1">
    <location>
        <begin position="50"/>
        <end position="69"/>
    </location>
</feature>
<reference evidence="2 3" key="1">
    <citation type="journal article" date="2014" name="Genome Announc.">
        <title>Genome Sequence of Afipia felis Strain 76713, Isolated in Hospital Water Using an Amoeba Co-Culture Procedure.</title>
        <authorList>
            <person name="Benamar S."/>
            <person name="La Scola B."/>
            <person name="Croce O."/>
        </authorList>
    </citation>
    <scope>NUCLEOTIDE SEQUENCE [LARGE SCALE GENOMIC DNA]</scope>
    <source>
        <strain evidence="2 3">76713</strain>
    </source>
</reference>
<evidence type="ECO:0000313" key="3">
    <source>
        <dbReference type="Proteomes" id="UP000035762"/>
    </source>
</evidence>
<comment type="caution">
    <text evidence="2">The sequence shown here is derived from an EMBL/GenBank/DDBJ whole genome shotgun (WGS) entry which is preliminary data.</text>
</comment>
<proteinExistence type="predicted"/>
<sequence>MRSFGFEKPSPDRLPPVSSEEGALFGMVAKRRGLIVELLDRLTEARLQRDARNIGYTEGDVTPKRTRES</sequence>
<protein>
    <submittedName>
        <fullName evidence="2">Uncharacterized protein</fullName>
    </submittedName>
</protein>
<dbReference type="Proteomes" id="UP000035762">
    <property type="component" value="Unassembled WGS sequence"/>
</dbReference>
<evidence type="ECO:0000313" key="2">
    <source>
        <dbReference type="EMBL" id="CEG07274.1"/>
    </source>
</evidence>
<organism evidence="2 3">
    <name type="scientific">Afipia felis</name>
    <name type="common">Cat scratch disease bacillus</name>
    <dbReference type="NCBI Taxonomy" id="1035"/>
    <lineage>
        <taxon>Bacteria</taxon>
        <taxon>Pseudomonadati</taxon>
        <taxon>Pseudomonadota</taxon>
        <taxon>Alphaproteobacteria</taxon>
        <taxon>Hyphomicrobiales</taxon>
        <taxon>Nitrobacteraceae</taxon>
        <taxon>Afipia</taxon>
    </lineage>
</organism>
<dbReference type="OrthoDB" id="8246655at2"/>